<name>A0A0C3AQ53_PILCF</name>
<organism evidence="1 2">
    <name type="scientific">Piloderma croceum (strain F 1598)</name>
    <dbReference type="NCBI Taxonomy" id="765440"/>
    <lineage>
        <taxon>Eukaryota</taxon>
        <taxon>Fungi</taxon>
        <taxon>Dikarya</taxon>
        <taxon>Basidiomycota</taxon>
        <taxon>Agaricomycotina</taxon>
        <taxon>Agaricomycetes</taxon>
        <taxon>Agaricomycetidae</taxon>
        <taxon>Atheliales</taxon>
        <taxon>Atheliaceae</taxon>
        <taxon>Piloderma</taxon>
    </lineage>
</organism>
<dbReference type="InParanoid" id="A0A0C3AQ53"/>
<dbReference type="PANTHER" id="PTHR33116:SF78">
    <property type="entry name" value="OS12G0587133 PROTEIN"/>
    <property type="match status" value="1"/>
</dbReference>
<feature type="non-terminal residue" evidence="1">
    <location>
        <position position="192"/>
    </location>
</feature>
<evidence type="ECO:0000313" key="2">
    <source>
        <dbReference type="Proteomes" id="UP000054166"/>
    </source>
</evidence>
<reference evidence="2" key="2">
    <citation type="submission" date="2015-01" db="EMBL/GenBank/DDBJ databases">
        <title>Evolutionary Origins and Diversification of the Mycorrhizal Mutualists.</title>
        <authorList>
            <consortium name="DOE Joint Genome Institute"/>
            <consortium name="Mycorrhizal Genomics Consortium"/>
            <person name="Kohler A."/>
            <person name="Kuo A."/>
            <person name="Nagy L.G."/>
            <person name="Floudas D."/>
            <person name="Copeland A."/>
            <person name="Barry K.W."/>
            <person name="Cichocki N."/>
            <person name="Veneault-Fourrey C."/>
            <person name="LaButti K."/>
            <person name="Lindquist E.A."/>
            <person name="Lipzen A."/>
            <person name="Lundell T."/>
            <person name="Morin E."/>
            <person name="Murat C."/>
            <person name="Riley R."/>
            <person name="Ohm R."/>
            <person name="Sun H."/>
            <person name="Tunlid A."/>
            <person name="Henrissat B."/>
            <person name="Grigoriev I.V."/>
            <person name="Hibbett D.S."/>
            <person name="Martin F."/>
        </authorList>
    </citation>
    <scope>NUCLEOTIDE SEQUENCE [LARGE SCALE GENOMIC DNA]</scope>
    <source>
        <strain evidence="2">F 1598</strain>
    </source>
</reference>
<dbReference type="PANTHER" id="PTHR33116">
    <property type="entry name" value="REVERSE TRANSCRIPTASE ZINC-BINDING DOMAIN-CONTAINING PROTEIN-RELATED-RELATED"/>
    <property type="match status" value="1"/>
</dbReference>
<dbReference type="HOGENOM" id="CLU_077575_1_0_1"/>
<proteinExistence type="predicted"/>
<dbReference type="EMBL" id="KN833039">
    <property type="protein sequence ID" value="KIM76048.1"/>
    <property type="molecule type" value="Genomic_DNA"/>
</dbReference>
<dbReference type="OrthoDB" id="2205812at2759"/>
<reference evidence="1 2" key="1">
    <citation type="submission" date="2014-04" db="EMBL/GenBank/DDBJ databases">
        <authorList>
            <consortium name="DOE Joint Genome Institute"/>
            <person name="Kuo A."/>
            <person name="Tarkka M."/>
            <person name="Buscot F."/>
            <person name="Kohler A."/>
            <person name="Nagy L.G."/>
            <person name="Floudas D."/>
            <person name="Copeland A."/>
            <person name="Barry K.W."/>
            <person name="Cichocki N."/>
            <person name="Veneault-Fourrey C."/>
            <person name="LaButti K."/>
            <person name="Lindquist E.A."/>
            <person name="Lipzen A."/>
            <person name="Lundell T."/>
            <person name="Morin E."/>
            <person name="Murat C."/>
            <person name="Sun H."/>
            <person name="Tunlid A."/>
            <person name="Henrissat B."/>
            <person name="Grigoriev I.V."/>
            <person name="Hibbett D.S."/>
            <person name="Martin F."/>
            <person name="Nordberg H.P."/>
            <person name="Cantor M.N."/>
            <person name="Hua S.X."/>
        </authorList>
    </citation>
    <scope>NUCLEOTIDE SEQUENCE [LARGE SCALE GENOMIC DNA]</scope>
    <source>
        <strain evidence="1 2">F 1598</strain>
    </source>
</reference>
<accession>A0A0C3AQ53</accession>
<evidence type="ECO:0000313" key="1">
    <source>
        <dbReference type="EMBL" id="KIM76048.1"/>
    </source>
</evidence>
<dbReference type="Proteomes" id="UP000054166">
    <property type="component" value="Unassembled WGS sequence"/>
</dbReference>
<sequence>MLRQSNMKGFNIPGIGERLMTTLFADDTTMYLSEFDCFTDLQNILDTWCIASGARFNTKKTEVLPIGSPTYRDTVLKTRKIHPSQQQLVDGIHIAGDKEPVRILGAWIGNNVDQSAVWSPIIDKIRSRLDQWNQSHPTLFGRCLIIQMIVGGMSQYLATTQGMPIQVTQILQKITRQFIWEGSKPPVGMDTL</sequence>
<evidence type="ECO:0008006" key="3">
    <source>
        <dbReference type="Google" id="ProtNLM"/>
    </source>
</evidence>
<protein>
    <recommendedName>
        <fullName evidence="3">Reverse transcriptase domain-containing protein</fullName>
    </recommendedName>
</protein>
<keyword evidence="2" id="KW-1185">Reference proteome</keyword>
<dbReference type="AlphaFoldDB" id="A0A0C3AQ53"/>
<gene>
    <name evidence="1" type="ORF">PILCRDRAFT_37515</name>
</gene>